<gene>
    <name evidence="2" type="ORF">BSAL_73310</name>
</gene>
<protein>
    <submittedName>
        <fullName evidence="2">Uncharacterized protein</fullName>
    </submittedName>
</protein>
<feature type="region of interest" description="Disordered" evidence="1">
    <location>
        <begin position="343"/>
        <end position="362"/>
    </location>
</feature>
<feature type="region of interest" description="Disordered" evidence="1">
    <location>
        <begin position="108"/>
        <end position="168"/>
    </location>
</feature>
<organism evidence="2 3">
    <name type="scientific">Bodo saltans</name>
    <name type="common">Flagellated protozoan</name>
    <dbReference type="NCBI Taxonomy" id="75058"/>
    <lineage>
        <taxon>Eukaryota</taxon>
        <taxon>Discoba</taxon>
        <taxon>Euglenozoa</taxon>
        <taxon>Kinetoplastea</taxon>
        <taxon>Metakinetoplastina</taxon>
        <taxon>Eubodonida</taxon>
        <taxon>Bodonidae</taxon>
        <taxon>Bodo</taxon>
    </lineage>
</organism>
<feature type="region of interest" description="Disordered" evidence="1">
    <location>
        <begin position="1018"/>
        <end position="1050"/>
    </location>
</feature>
<reference evidence="3" key="1">
    <citation type="submission" date="2015-09" db="EMBL/GenBank/DDBJ databases">
        <authorList>
            <consortium name="Pathogen Informatics"/>
        </authorList>
    </citation>
    <scope>NUCLEOTIDE SEQUENCE [LARGE SCALE GENOMIC DNA]</scope>
    <source>
        <strain evidence="3">Lake Konstanz</strain>
    </source>
</reference>
<feature type="region of interest" description="Disordered" evidence="1">
    <location>
        <begin position="273"/>
        <end position="330"/>
    </location>
</feature>
<evidence type="ECO:0000256" key="1">
    <source>
        <dbReference type="SAM" id="MobiDB-lite"/>
    </source>
</evidence>
<accession>A0A0S4IX27</accession>
<feature type="compositionally biased region" description="Low complexity" evidence="1">
    <location>
        <begin position="732"/>
        <end position="741"/>
    </location>
</feature>
<proteinExistence type="predicted"/>
<sequence>MSSISRPSVASDVVAVLVHPPRTTEHNGECSLDYLDAQRLQQYCDLPPPPVGTDSSSSASLLNANSSNQEAILIRLPSTVAPHYKFSVAYISCHANNGTIASELRQSKHHYVSPPTESNNNNTGAASPDSSSPAGSPSHKSGGSGGRPLSPAPAIPITKRTNPNSVVAMPPGFSRRLTEIGGVCARTFPADWWGTTNNTAAAAQRNNTININRQQQQQKFFLQQRLGMFFLVEYSTQVFHVTRFSLLCVTDAPMLPRPIVSLPTSLSPILRNQENHKHAASKKKQAAASPLVVDDETPEDISWTIPSNKKEEPTVVRNGTSANHPSGADVETGVATSRWTFVMQQSHSQQHQPQHKNSSASANDFNTHARHLKRAEEAADRRMRAASPGGFLLPSTQDFEKAPQGRYEHHRSESNRHVLSKTTRPAWQVYDQQRYDDAVHDAERFSREHVSAADQLEHQRPLAEHEIESYAYLTGQREGSMLGYLVDGPSPIARLDNLKVTAPAASVSRSTLLLTATNTNAMDHGNSATTVVHVAGGGGGTSCTAVPASHLHSTSSECISSQTLRLLQTTERNNVMTRTADPFLRIRNGLIPAIQRHRPKQHRPQQQRHARKDVVGTVEKELSPSRQQLAPIPSVEFVATTIAANKLMTPTSSTIGCIVVDHNASGSALANTTQRTMMGPRIGRASNRHAKPVQRRTFLDRFVEAVERIEIARGCDAIGNPLLLPRTGEDGSSSASSSSPHSNHDQQSHHHRRPTPLVAFGGLTPGNGVGLGGSVNTPWTPWRTTPIAGLKDPAASSGRGGVSFATDTPRSAFKRLLCIEPITQSLDDFFYAIYSLHGGAASSSTAEDSSSLTRQQQQQLGVTSMTKLPIVSHAAPEVALEALFWMAHHAPCKLGSAVVMVRRKENSVDEASGTTASLEQPSTATPTEAAEQPSPTASPAAKGFECTVTLQVVNDYAALAKIKTVLERTLDMLTTRISSNPLPLTESLRSCIRNRKQFTRVSVAEAFEAHVRQRRKSVASEVPHVQSTTPAVIRGGGSKAARVGRDEDEDDETVIKRRGVDLSSLFYDSVPTCSINEWMMKAE</sequence>
<feature type="region of interest" description="Disordered" evidence="1">
    <location>
        <begin position="783"/>
        <end position="803"/>
    </location>
</feature>
<feature type="compositionally biased region" description="Polar residues" evidence="1">
    <location>
        <begin position="912"/>
        <end position="926"/>
    </location>
</feature>
<name>A0A0S4IX27_BODSA</name>
<feature type="region of interest" description="Disordered" evidence="1">
    <location>
        <begin position="909"/>
        <end position="938"/>
    </location>
</feature>
<dbReference type="VEuPathDB" id="TriTrypDB:BSAL_73310"/>
<feature type="region of interest" description="Disordered" evidence="1">
    <location>
        <begin position="720"/>
        <end position="763"/>
    </location>
</feature>
<dbReference type="AlphaFoldDB" id="A0A0S4IX27"/>
<feature type="compositionally biased region" description="Low complexity" evidence="1">
    <location>
        <begin position="124"/>
        <end position="141"/>
    </location>
</feature>
<feature type="compositionally biased region" description="Low complexity" evidence="1">
    <location>
        <begin position="344"/>
        <end position="359"/>
    </location>
</feature>
<dbReference type="Proteomes" id="UP000051952">
    <property type="component" value="Unassembled WGS sequence"/>
</dbReference>
<evidence type="ECO:0000313" key="3">
    <source>
        <dbReference type="Proteomes" id="UP000051952"/>
    </source>
</evidence>
<evidence type="ECO:0000313" key="2">
    <source>
        <dbReference type="EMBL" id="CUG06684.1"/>
    </source>
</evidence>
<keyword evidence="3" id="KW-1185">Reference proteome</keyword>
<dbReference type="EMBL" id="CYKH01000610">
    <property type="protein sequence ID" value="CUG06684.1"/>
    <property type="molecule type" value="Genomic_DNA"/>
</dbReference>